<dbReference type="EMBL" id="SORL01000007">
    <property type="protein sequence ID" value="TDY64720.1"/>
    <property type="molecule type" value="Genomic_DNA"/>
</dbReference>
<sequence length="72" mass="7793">MKKLSDFKENKVELNDVNGGRSFPSMSLSAINEYPGGASTPGNYIATIGTDINGNWVWTDYGPNDFAPAPRP</sequence>
<organism evidence="1 3">
    <name type="scientific">Algibacter lectus</name>
    <dbReference type="NCBI Taxonomy" id="221126"/>
    <lineage>
        <taxon>Bacteria</taxon>
        <taxon>Pseudomonadati</taxon>
        <taxon>Bacteroidota</taxon>
        <taxon>Flavobacteriia</taxon>
        <taxon>Flavobacteriales</taxon>
        <taxon>Flavobacteriaceae</taxon>
        <taxon>Algibacter</taxon>
    </lineage>
</organism>
<dbReference type="Proteomes" id="UP000294824">
    <property type="component" value="Unassembled WGS sequence"/>
</dbReference>
<evidence type="ECO:0000313" key="2">
    <source>
        <dbReference type="EMBL" id="TDY64720.1"/>
    </source>
</evidence>
<dbReference type="RefSeq" id="WP_042503172.1">
    <property type="nucleotide sequence ID" value="NZ_BBNQ01000002.1"/>
</dbReference>
<evidence type="ECO:0000313" key="3">
    <source>
        <dbReference type="Proteomes" id="UP000029644"/>
    </source>
</evidence>
<reference evidence="1 3" key="1">
    <citation type="journal article" date="2014" name="Genome Announc.">
        <title>Draft Genome Sequences of Marine Flavobacterium Algibacter lectus Strains SS8 and NR4.</title>
        <authorList>
            <person name="Takatani N."/>
            <person name="Nakanishi M."/>
            <person name="Meirelles P."/>
            <person name="Mino S."/>
            <person name="Suda W."/>
            <person name="Oshima K."/>
            <person name="Hattori M."/>
            <person name="Ohkuma M."/>
            <person name="Hosokawa M."/>
            <person name="Miyashita K."/>
            <person name="Thompson F.L."/>
            <person name="Niwa A."/>
            <person name="Sawabe T."/>
            <person name="Sawabe T."/>
        </authorList>
    </citation>
    <scope>NUCLEOTIDE SEQUENCE [LARGE SCALE GENOMIC DNA]</scope>
    <source>
        <strain evidence="1 3">JCM 19300</strain>
    </source>
</reference>
<gene>
    <name evidence="2" type="ORF">DFQ06_1640</name>
    <name evidence="1" type="ORF">JCM19300_4375</name>
</gene>
<dbReference type="AlphaFoldDB" id="A0A090VDH2"/>
<dbReference type="EMBL" id="BBNQ01000002">
    <property type="protein sequence ID" value="GAL61429.1"/>
    <property type="molecule type" value="Genomic_DNA"/>
</dbReference>
<keyword evidence="4" id="KW-1185">Reference proteome</keyword>
<reference evidence="2 4" key="2">
    <citation type="submission" date="2019-03" db="EMBL/GenBank/DDBJ databases">
        <title>Genomic Encyclopedia of Type Strains, Phase III (KMG-III): the genomes of soil and plant-associated and newly described type strains.</title>
        <authorList>
            <person name="Whitman W."/>
        </authorList>
    </citation>
    <scope>NUCLEOTIDE SEQUENCE [LARGE SCALE GENOMIC DNA]</scope>
    <source>
        <strain evidence="2 4">CECT 8301</strain>
    </source>
</reference>
<comment type="caution">
    <text evidence="1">The sequence shown here is derived from an EMBL/GenBank/DDBJ whole genome shotgun (WGS) entry which is preliminary data.</text>
</comment>
<name>A0A090VDH2_9FLAO</name>
<protein>
    <submittedName>
        <fullName evidence="1">Uncharacterized protein</fullName>
    </submittedName>
</protein>
<evidence type="ECO:0000313" key="4">
    <source>
        <dbReference type="Proteomes" id="UP000294824"/>
    </source>
</evidence>
<proteinExistence type="predicted"/>
<dbReference type="Proteomes" id="UP000029644">
    <property type="component" value="Unassembled WGS sequence"/>
</dbReference>
<evidence type="ECO:0000313" key="1">
    <source>
        <dbReference type="EMBL" id="GAL61429.1"/>
    </source>
</evidence>
<accession>A0A090VDH2</accession>
<accession>A0A4R8MFL0</accession>